<evidence type="ECO:0000259" key="6">
    <source>
        <dbReference type="PROSITE" id="PS50195"/>
    </source>
</evidence>
<dbReference type="PANTHER" id="PTHR22775:SF3">
    <property type="entry name" value="SORTING NEXIN-13"/>
    <property type="match status" value="1"/>
</dbReference>
<evidence type="ECO:0000256" key="3">
    <source>
        <dbReference type="SAM" id="MobiDB-lite"/>
    </source>
</evidence>
<feature type="coiled-coil region" evidence="2">
    <location>
        <begin position="721"/>
        <end position="748"/>
    </location>
</feature>
<dbReference type="EMBL" id="HG937693">
    <property type="protein sequence ID" value="CDP34393.1"/>
    <property type="molecule type" value="Genomic_DNA"/>
</dbReference>
<name>A0A060T0A1_BLAAD</name>
<keyword evidence="2" id="KW-0175">Coiled coil</keyword>
<feature type="domain" description="RGS" evidence="5">
    <location>
        <begin position="419"/>
        <end position="572"/>
    </location>
</feature>
<dbReference type="SMART" id="SM00312">
    <property type="entry name" value="PX"/>
    <property type="match status" value="1"/>
</dbReference>
<feature type="domain" description="PX" evidence="6">
    <location>
        <begin position="756"/>
        <end position="875"/>
    </location>
</feature>
<keyword evidence="4" id="KW-0812">Transmembrane</keyword>
<reference evidence="8" key="1">
    <citation type="submission" date="2014-02" db="EMBL/GenBank/DDBJ databases">
        <authorList>
            <person name="Genoscope - CEA"/>
        </authorList>
    </citation>
    <scope>NUCLEOTIDE SEQUENCE</scope>
    <source>
        <strain evidence="8">LS3</strain>
    </source>
</reference>
<keyword evidence="4" id="KW-0472">Membrane</keyword>
<dbReference type="AlphaFoldDB" id="A0A060T0A1"/>
<proteinExistence type="inferred from homology"/>
<dbReference type="Pfam" id="PF08628">
    <property type="entry name" value="Nexin_C"/>
    <property type="match status" value="1"/>
</dbReference>
<dbReference type="InterPro" id="IPR036871">
    <property type="entry name" value="PX_dom_sf"/>
</dbReference>
<feature type="transmembrane region" description="Helical" evidence="4">
    <location>
        <begin position="16"/>
        <end position="35"/>
    </location>
</feature>
<dbReference type="InterPro" id="IPR003114">
    <property type="entry name" value="Phox_assoc"/>
</dbReference>
<evidence type="ECO:0000259" key="7">
    <source>
        <dbReference type="PROSITE" id="PS51207"/>
    </source>
</evidence>
<gene>
    <name evidence="8" type="ORF">GNLVRS02_ARAD1C11308g</name>
</gene>
<reference evidence="8" key="2">
    <citation type="submission" date="2014-06" db="EMBL/GenBank/DDBJ databases">
        <title>The complete genome of Blastobotrys (Arxula) adeninivorans LS3 - a yeast of biotechnological interest.</title>
        <authorList>
            <person name="Kunze G."/>
            <person name="Gaillardin C."/>
            <person name="Czernicka M."/>
            <person name="Durrens P."/>
            <person name="Martin T."/>
            <person name="Boer E."/>
            <person name="Gabaldon T."/>
            <person name="Cruz J."/>
            <person name="Talla E."/>
            <person name="Marck C."/>
            <person name="Goffeau A."/>
            <person name="Barbe V."/>
            <person name="Baret P."/>
            <person name="Baronian K."/>
            <person name="Beier S."/>
            <person name="Bleykasten C."/>
            <person name="Bode R."/>
            <person name="Casaregola S."/>
            <person name="Despons L."/>
            <person name="Fairhead C."/>
            <person name="Giersberg M."/>
            <person name="Gierski P."/>
            <person name="Hahnel U."/>
            <person name="Hartmann A."/>
            <person name="Jankowska D."/>
            <person name="Jubin C."/>
            <person name="Jung P."/>
            <person name="Lafontaine I."/>
            <person name="Leh-Louis V."/>
            <person name="Lemaire M."/>
            <person name="Marcet-Houben M."/>
            <person name="Mascher M."/>
            <person name="Morel G."/>
            <person name="Richard G.-F."/>
            <person name="Riechen J."/>
            <person name="Sacerdot C."/>
            <person name="Sarkar A."/>
            <person name="Savel G."/>
            <person name="Schacherer J."/>
            <person name="Sherman D."/>
            <person name="Straub M.-L."/>
            <person name="Stein N."/>
            <person name="Thierry A."/>
            <person name="Trautwein-Schult A."/>
            <person name="Westhof E."/>
            <person name="Worch S."/>
            <person name="Dujon B."/>
            <person name="Souciet J.-L."/>
            <person name="Wincker P."/>
            <person name="Scholz U."/>
            <person name="Neuveglise N."/>
        </authorList>
    </citation>
    <scope>NUCLEOTIDE SEQUENCE</scope>
    <source>
        <strain evidence="8">LS3</strain>
    </source>
</reference>
<dbReference type="Gene3D" id="3.30.1520.10">
    <property type="entry name" value="Phox-like domain"/>
    <property type="match status" value="1"/>
</dbReference>
<dbReference type="SMART" id="SM00315">
    <property type="entry name" value="RGS"/>
    <property type="match status" value="1"/>
</dbReference>
<accession>A0A060T0A1</accession>
<dbReference type="InterPro" id="IPR016137">
    <property type="entry name" value="RGS"/>
</dbReference>
<organism evidence="8">
    <name type="scientific">Blastobotrys adeninivorans</name>
    <name type="common">Yeast</name>
    <name type="synonym">Arxula adeninivorans</name>
    <dbReference type="NCBI Taxonomy" id="409370"/>
    <lineage>
        <taxon>Eukaryota</taxon>
        <taxon>Fungi</taxon>
        <taxon>Dikarya</taxon>
        <taxon>Ascomycota</taxon>
        <taxon>Saccharomycotina</taxon>
        <taxon>Dipodascomycetes</taxon>
        <taxon>Dipodascales</taxon>
        <taxon>Trichomonascaceae</taxon>
        <taxon>Blastobotrys</taxon>
    </lineage>
</organism>
<dbReference type="PhylomeDB" id="A0A060T0A1"/>
<dbReference type="Pfam" id="PF00787">
    <property type="entry name" value="PX"/>
    <property type="match status" value="1"/>
</dbReference>
<comment type="similarity">
    <text evidence="1">Belongs to the sorting nexin family.</text>
</comment>
<dbReference type="PROSITE" id="PS50132">
    <property type="entry name" value="RGS"/>
    <property type="match status" value="1"/>
</dbReference>
<evidence type="ECO:0000256" key="2">
    <source>
        <dbReference type="SAM" id="Coils"/>
    </source>
</evidence>
<dbReference type="InterPro" id="IPR013937">
    <property type="entry name" value="Sorting_nexin_C"/>
</dbReference>
<keyword evidence="4" id="KW-1133">Transmembrane helix</keyword>
<sequence length="1100" mass="123988">MKRYVSLAGQQVTPESIALVVSLAVVGIYMTAVVVSRLLPYIVGICVGAGAAIGGVALYSVYYTPSPPPVAKGNEHGIQEKDRVHKTYAFLREWEAELVQLSQDKPLPLDLFPESFLVSDSLQVMVEYVIRDFVLSWFRSFSSDTAFPAHVDNTIRHALTRLGTRVSTIQWADVLVRKILPVVTDHFECYLTAHEIVIERSVRRQLTPSRELDFAVAAQYEKSRPHGALSAKNYDYEAYRKRWLIQRMSPVIEQLLDEQEAQSPAVVELVKNIVSGAVLFPVLTMLSDPDFWNQMVIKSAKPTLQDQQKVAELRHALDAHMDNAKKASFLKLGPSASIEEYEKFMRAIKKCDSPAEAKQLRFYISLQLNRSQRESSANPLYITRLQKSKQAIEKRINDLSGGNSTGEVTQVRDPREDYKLKDVLNDPACSLVFMEYMDQRKRTWLIQFYMTVNTIRRPGETDEDDGTSMSDPLGVLQPSTSDLEAEESEEMVNRNDIIQIYHTYFASRKHSIINDQALMDDIEQFATAQSPTVSQYKRARQALKRAQTSVAQVLADKYLEKFKQSDLFIKFLASTPRPPQPADGLVSTIDTLQMDSVDELDPEYFGSDAPVVGPQKARDDAFQAVEEAFTDIMKTSSRPALFEDEPIHSDYGESEDEKIEQAVEVGENMYEKEIHLAAPGDLGLTEAVNRLSTDIERLYGQQRLVESLLRKAELTNNQSEMRILNKSYASLDREIQRKELQRQQYIVQESDNSLYGRSSVQIESYITGTDNSGQYILYIIEVQKYDSDGIINAGWMVSRRYSQFLQLHKHLRSRFPQVQKLDFPKKRVVLRFQQKLYANQRRIALERYLKELLGIEAVCRSKAFRLFLSSETFSAQSLEDDVAFAEPGQTATGGDDLSSSTSSLLSPPPATPATSASLAGYSTRDSMDGLDDTSANTPGRILSPELDVKPFVQPICDAFIQVFGLNRGTTWLRGHAVVVILQQLLGGTVEKKIREVIAEFTSMQKTSDIIQMITDAMWPGGQPKPGSEPRSGSERANAKHEARTLLHRLIWNASSRVVGSKSAKYAATHVFAMYQNELLNAHLAYSILDVILDELFPPLH</sequence>
<dbReference type="InterPro" id="IPR001683">
    <property type="entry name" value="PX_dom"/>
</dbReference>
<feature type="domain" description="PXA" evidence="7">
    <location>
        <begin position="115"/>
        <end position="304"/>
    </location>
</feature>
<evidence type="ECO:0000259" key="5">
    <source>
        <dbReference type="PROSITE" id="PS50132"/>
    </source>
</evidence>
<dbReference type="Pfam" id="PF02194">
    <property type="entry name" value="PXA"/>
    <property type="match status" value="1"/>
</dbReference>
<feature type="transmembrane region" description="Helical" evidence="4">
    <location>
        <begin position="42"/>
        <end position="62"/>
    </location>
</feature>
<protein>
    <submittedName>
        <fullName evidence="8">ARAD1C11308p</fullName>
    </submittedName>
</protein>
<dbReference type="GO" id="GO:0035091">
    <property type="term" value="F:phosphatidylinositol binding"/>
    <property type="evidence" value="ECO:0007669"/>
    <property type="project" value="InterPro"/>
</dbReference>
<feature type="region of interest" description="Disordered" evidence="3">
    <location>
        <begin position="889"/>
        <end position="922"/>
    </location>
</feature>
<feature type="region of interest" description="Disordered" evidence="3">
    <location>
        <begin position="1018"/>
        <end position="1038"/>
    </location>
</feature>
<evidence type="ECO:0000313" key="8">
    <source>
        <dbReference type="EMBL" id="CDP34393.1"/>
    </source>
</evidence>
<feature type="region of interest" description="Disordered" evidence="3">
    <location>
        <begin position="457"/>
        <end position="487"/>
    </location>
</feature>
<dbReference type="SMART" id="SM00313">
    <property type="entry name" value="PXA"/>
    <property type="match status" value="1"/>
</dbReference>
<dbReference type="InterPro" id="IPR036305">
    <property type="entry name" value="RGS_sf"/>
</dbReference>
<dbReference type="CDD" id="cd06876">
    <property type="entry name" value="PX_MDM1p"/>
    <property type="match status" value="1"/>
</dbReference>
<dbReference type="Gene3D" id="1.10.167.10">
    <property type="entry name" value="Regulator of G-protein Signalling 4, domain 2"/>
    <property type="match status" value="1"/>
</dbReference>
<dbReference type="Pfam" id="PF00615">
    <property type="entry name" value="RGS"/>
    <property type="match status" value="1"/>
</dbReference>
<evidence type="ECO:0000256" key="1">
    <source>
        <dbReference type="ARBA" id="ARBA00010883"/>
    </source>
</evidence>
<dbReference type="PROSITE" id="PS51207">
    <property type="entry name" value="PXA"/>
    <property type="match status" value="1"/>
</dbReference>
<dbReference type="SUPFAM" id="SSF48097">
    <property type="entry name" value="Regulator of G-protein signaling, RGS"/>
    <property type="match status" value="1"/>
</dbReference>
<evidence type="ECO:0000256" key="4">
    <source>
        <dbReference type="SAM" id="Phobius"/>
    </source>
</evidence>
<dbReference type="PANTHER" id="PTHR22775">
    <property type="entry name" value="SORTING NEXIN"/>
    <property type="match status" value="1"/>
</dbReference>
<dbReference type="PROSITE" id="PS50195">
    <property type="entry name" value="PX"/>
    <property type="match status" value="1"/>
</dbReference>
<dbReference type="SUPFAM" id="SSF64268">
    <property type="entry name" value="PX domain"/>
    <property type="match status" value="1"/>
</dbReference>
<dbReference type="InterPro" id="IPR044926">
    <property type="entry name" value="RGS_subdomain_2"/>
</dbReference>